<keyword evidence="2" id="KW-1133">Transmembrane helix</keyword>
<dbReference type="Pfam" id="PF00067">
    <property type="entry name" value="p450"/>
    <property type="match status" value="1"/>
</dbReference>
<dbReference type="FunFam" id="1.10.630.10:FF:000129">
    <property type="entry name" value="Benzoate 4-monooxygenase cytochrome P450"/>
    <property type="match status" value="1"/>
</dbReference>
<dbReference type="PANTHER" id="PTHR24305:SF78">
    <property type="entry name" value="P450, PUTATIVE (EUROFUNG)-RELATED"/>
    <property type="match status" value="1"/>
</dbReference>
<proteinExistence type="predicted"/>
<evidence type="ECO:0000313" key="3">
    <source>
        <dbReference type="EMBL" id="KAJ5366500.1"/>
    </source>
</evidence>
<comment type="cofactor">
    <cofactor evidence="1">
        <name>heme</name>
        <dbReference type="ChEBI" id="CHEBI:30413"/>
    </cofactor>
</comment>
<keyword evidence="4" id="KW-1185">Reference proteome</keyword>
<reference evidence="3" key="1">
    <citation type="submission" date="2022-12" db="EMBL/GenBank/DDBJ databases">
        <authorList>
            <person name="Petersen C."/>
        </authorList>
    </citation>
    <scope>NUCLEOTIDE SEQUENCE</scope>
    <source>
        <strain evidence="3">IBT 35675</strain>
    </source>
</reference>
<dbReference type="GO" id="GO:0005506">
    <property type="term" value="F:iron ion binding"/>
    <property type="evidence" value="ECO:0007669"/>
    <property type="project" value="InterPro"/>
</dbReference>
<dbReference type="SUPFAM" id="SSF48264">
    <property type="entry name" value="Cytochrome P450"/>
    <property type="match status" value="1"/>
</dbReference>
<dbReference type="InterPro" id="IPR050121">
    <property type="entry name" value="Cytochrome_P450_monoxygenase"/>
</dbReference>
<dbReference type="PRINTS" id="PR00385">
    <property type="entry name" value="P450"/>
</dbReference>
<keyword evidence="1" id="KW-0349">Heme</keyword>
<dbReference type="PRINTS" id="PR00463">
    <property type="entry name" value="EP450I"/>
</dbReference>
<dbReference type="EMBL" id="JAPZBR010000001">
    <property type="protein sequence ID" value="KAJ5366500.1"/>
    <property type="molecule type" value="Genomic_DNA"/>
</dbReference>
<dbReference type="GO" id="GO:0043386">
    <property type="term" value="P:mycotoxin biosynthetic process"/>
    <property type="evidence" value="ECO:0007669"/>
    <property type="project" value="UniProtKB-ARBA"/>
</dbReference>
<protein>
    <submittedName>
        <fullName evidence="3">Uncharacterized protein</fullName>
    </submittedName>
</protein>
<dbReference type="InterPro" id="IPR001128">
    <property type="entry name" value="Cyt_P450"/>
</dbReference>
<keyword evidence="2" id="KW-0472">Membrane</keyword>
<dbReference type="GO" id="GO:0016705">
    <property type="term" value="F:oxidoreductase activity, acting on paired donors, with incorporation or reduction of molecular oxygen"/>
    <property type="evidence" value="ECO:0007669"/>
    <property type="project" value="InterPro"/>
</dbReference>
<dbReference type="CDD" id="cd11061">
    <property type="entry name" value="CYP67-like"/>
    <property type="match status" value="1"/>
</dbReference>
<keyword evidence="2" id="KW-0812">Transmembrane</keyword>
<dbReference type="PANTHER" id="PTHR24305">
    <property type="entry name" value="CYTOCHROME P450"/>
    <property type="match status" value="1"/>
</dbReference>
<reference evidence="3" key="2">
    <citation type="journal article" date="2023" name="IMA Fungus">
        <title>Comparative genomic study of the Penicillium genus elucidates a diverse pangenome and 15 lateral gene transfer events.</title>
        <authorList>
            <person name="Petersen C."/>
            <person name="Sorensen T."/>
            <person name="Nielsen M.R."/>
            <person name="Sondergaard T.E."/>
            <person name="Sorensen J.L."/>
            <person name="Fitzpatrick D.A."/>
            <person name="Frisvad J.C."/>
            <person name="Nielsen K.L."/>
        </authorList>
    </citation>
    <scope>NUCLEOTIDE SEQUENCE</scope>
    <source>
        <strain evidence="3">IBT 35675</strain>
    </source>
</reference>
<accession>A0A9W9RUB3</accession>
<feature type="transmembrane region" description="Helical" evidence="2">
    <location>
        <begin position="46"/>
        <end position="68"/>
    </location>
</feature>
<dbReference type="InterPro" id="IPR036396">
    <property type="entry name" value="Cyt_P450_sf"/>
</dbReference>
<comment type="caution">
    <text evidence="3">The sequence shown here is derived from an EMBL/GenBank/DDBJ whole genome shotgun (WGS) entry which is preliminary data.</text>
</comment>
<dbReference type="GO" id="GO:0004497">
    <property type="term" value="F:monooxygenase activity"/>
    <property type="evidence" value="ECO:0007669"/>
    <property type="project" value="InterPro"/>
</dbReference>
<dbReference type="InterPro" id="IPR002401">
    <property type="entry name" value="Cyt_P450_E_grp-I"/>
</dbReference>
<gene>
    <name evidence="3" type="ORF">N7541_000441</name>
</gene>
<dbReference type="Proteomes" id="UP001148299">
    <property type="component" value="Unassembled WGS sequence"/>
</dbReference>
<dbReference type="AlphaFoldDB" id="A0A9W9RUB3"/>
<organism evidence="3 4">
    <name type="scientific">Penicillium brevicompactum</name>
    <dbReference type="NCBI Taxonomy" id="5074"/>
    <lineage>
        <taxon>Eukaryota</taxon>
        <taxon>Fungi</taxon>
        <taxon>Dikarya</taxon>
        <taxon>Ascomycota</taxon>
        <taxon>Pezizomycotina</taxon>
        <taxon>Eurotiomycetes</taxon>
        <taxon>Eurotiomycetidae</taxon>
        <taxon>Eurotiales</taxon>
        <taxon>Aspergillaceae</taxon>
        <taxon>Penicillium</taxon>
    </lineage>
</organism>
<evidence type="ECO:0000256" key="1">
    <source>
        <dbReference type="PIRSR" id="PIRSR602401-1"/>
    </source>
</evidence>
<feature type="transmembrane region" description="Helical" evidence="2">
    <location>
        <begin position="20"/>
        <end position="40"/>
    </location>
</feature>
<name>A0A9W9RUB3_PENBR</name>
<keyword evidence="1" id="KW-0479">Metal-binding</keyword>
<feature type="transmembrane region" description="Helical" evidence="2">
    <location>
        <begin position="80"/>
        <end position="101"/>
    </location>
</feature>
<dbReference type="GO" id="GO:0020037">
    <property type="term" value="F:heme binding"/>
    <property type="evidence" value="ECO:0007669"/>
    <property type="project" value="InterPro"/>
</dbReference>
<dbReference type="Gene3D" id="1.10.630.10">
    <property type="entry name" value="Cytochrome P450"/>
    <property type="match status" value="1"/>
</dbReference>
<feature type="binding site" description="axial binding residue" evidence="1">
    <location>
        <position position="507"/>
    </location>
    <ligand>
        <name>heme</name>
        <dbReference type="ChEBI" id="CHEBI:30413"/>
    </ligand>
    <ligandPart>
        <name>Fe</name>
        <dbReference type="ChEBI" id="CHEBI:18248"/>
    </ligandPart>
</feature>
<evidence type="ECO:0000256" key="2">
    <source>
        <dbReference type="SAM" id="Phobius"/>
    </source>
</evidence>
<sequence length="572" mass="63807">MAISNAMMEQVARALSADIVSLGVSVVGLGVVSHVSIFRILPVEEYLFGILGLALGAVLTICLAYLFVTGLSTLQVLTRVTLIVFSFNVGLVSSIGIYRLFFHRVRRFPGPVLSKLSRFYDAYLAGKDVQYNVEIEKLHETYGDFIRTGPREICIVRKSAIPLIFGPQSACRKSTYYAQASTEPKNCSVHHTRDIDDHRKRRKAWDRGFSIKALATYEPRVKAKADQLASHIEKNIDQSIDASAWSMFLSFDIMGAVGFGKEFNNLETGVEHPAIKGVHDHMAILGTLGHVPWFLNLASRIPGAASGYSSFFKWCEDEIERKQKAWSVDETPQDVVSWLLKAYVEKDASAAPSEAALHEDSRVVIVAGSETTATTLASVLYYLVKNPATLAKLQRLLDDAMPAGVEDWSYEKVKSVAYLDDVIQETLRLRPAVMTGGYRVTPTEGITVDEVYIPGDVNVFVPVQLIQTDERYYTNAKEFVPERWSEKRDMCVEGAPFFPFVLGPYSCPGKNLAMMSLRISLSTLLQSFNIQFAPGESAENFEKKTLDTFTTTLPSLEVQFQLRQTRDYPVLQ</sequence>
<evidence type="ECO:0000313" key="4">
    <source>
        <dbReference type="Proteomes" id="UP001148299"/>
    </source>
</evidence>
<keyword evidence="1" id="KW-0408">Iron</keyword>